<dbReference type="EMBL" id="DTQM01000085">
    <property type="protein sequence ID" value="HGC42446.1"/>
    <property type="molecule type" value="Genomic_DNA"/>
</dbReference>
<evidence type="ECO:0000256" key="6">
    <source>
        <dbReference type="ARBA" id="ARBA00023136"/>
    </source>
</evidence>
<evidence type="ECO:0000256" key="7">
    <source>
        <dbReference type="ARBA" id="ARBA00023169"/>
    </source>
</evidence>
<evidence type="ECO:0000256" key="8">
    <source>
        <dbReference type="SAM" id="Phobius"/>
    </source>
</evidence>
<evidence type="ECO:0000256" key="3">
    <source>
        <dbReference type="ARBA" id="ARBA00022679"/>
    </source>
</evidence>
<dbReference type="PANTHER" id="PTHR30576">
    <property type="entry name" value="COLANIC BIOSYNTHESIS UDP-GLUCOSE LIPID CARRIER TRANSFERASE"/>
    <property type="match status" value="1"/>
</dbReference>
<evidence type="ECO:0000259" key="9">
    <source>
        <dbReference type="Pfam" id="PF02397"/>
    </source>
</evidence>
<proteinExistence type="inferred from homology"/>
<dbReference type="Pfam" id="PF02397">
    <property type="entry name" value="Bac_transf"/>
    <property type="match status" value="1"/>
</dbReference>
<protein>
    <submittedName>
        <fullName evidence="10">TIGR03013 family PEP-CTERM/XrtA system glycosyltransferase</fullName>
    </submittedName>
</protein>
<evidence type="ECO:0000313" key="10">
    <source>
        <dbReference type="EMBL" id="HGC42446.1"/>
    </source>
</evidence>
<keyword evidence="4 8" id="KW-0812">Transmembrane</keyword>
<comment type="caution">
    <text evidence="10">The sequence shown here is derived from an EMBL/GenBank/DDBJ whole genome shotgun (WGS) entry which is preliminary data.</text>
</comment>
<gene>
    <name evidence="10" type="ORF">ENY07_04360</name>
</gene>
<dbReference type="GO" id="GO:0000271">
    <property type="term" value="P:polysaccharide biosynthetic process"/>
    <property type="evidence" value="ECO:0007669"/>
    <property type="project" value="UniProtKB-KW"/>
</dbReference>
<dbReference type="InterPro" id="IPR017464">
    <property type="entry name" value="Sugar_tfrase_EpsB_2"/>
</dbReference>
<dbReference type="PANTHER" id="PTHR30576:SF0">
    <property type="entry name" value="UNDECAPRENYL-PHOSPHATE N-ACETYLGALACTOSAMINYL 1-PHOSPHATE TRANSFERASE-RELATED"/>
    <property type="match status" value="1"/>
</dbReference>
<comment type="similarity">
    <text evidence="2">Belongs to the bacterial sugar transferase family.</text>
</comment>
<organism evidence="10">
    <name type="scientific">Acidicaldus sp</name>
    <dbReference type="NCBI Taxonomy" id="1872105"/>
    <lineage>
        <taxon>Bacteria</taxon>
        <taxon>Pseudomonadati</taxon>
        <taxon>Pseudomonadota</taxon>
        <taxon>Alphaproteobacteria</taxon>
        <taxon>Acetobacterales</taxon>
        <taxon>Acetobacteraceae</taxon>
        <taxon>Acidicaldus</taxon>
    </lineage>
</organism>
<accession>A0A8J4M588</accession>
<evidence type="ECO:0000256" key="1">
    <source>
        <dbReference type="ARBA" id="ARBA00004141"/>
    </source>
</evidence>
<dbReference type="NCBIfam" id="TIGR03013">
    <property type="entry name" value="EpsB_2"/>
    <property type="match status" value="1"/>
</dbReference>
<reference evidence="10" key="1">
    <citation type="journal article" date="2020" name="mSystems">
        <title>Genome- and Community-Level Interaction Insights into Carbon Utilization and Element Cycling Functions of Hydrothermarchaeota in Hydrothermal Sediment.</title>
        <authorList>
            <person name="Zhou Z."/>
            <person name="Liu Y."/>
            <person name="Xu W."/>
            <person name="Pan J."/>
            <person name="Luo Z.H."/>
            <person name="Li M."/>
        </authorList>
    </citation>
    <scope>NUCLEOTIDE SEQUENCE</scope>
    <source>
        <strain evidence="10">SpSt-997</strain>
    </source>
</reference>
<dbReference type="InterPro" id="IPR017475">
    <property type="entry name" value="EPS_sugar_tfrase"/>
</dbReference>
<feature type="transmembrane region" description="Helical" evidence="8">
    <location>
        <begin position="101"/>
        <end position="124"/>
    </location>
</feature>
<dbReference type="GO" id="GO:0016780">
    <property type="term" value="F:phosphotransferase activity, for other substituted phosphate groups"/>
    <property type="evidence" value="ECO:0007669"/>
    <property type="project" value="TreeGrafter"/>
</dbReference>
<feature type="transmembrane region" description="Helical" evidence="8">
    <location>
        <begin position="69"/>
        <end position="89"/>
    </location>
</feature>
<feature type="transmembrane region" description="Helical" evidence="8">
    <location>
        <begin position="309"/>
        <end position="330"/>
    </location>
</feature>
<feature type="transmembrane region" description="Helical" evidence="8">
    <location>
        <begin position="37"/>
        <end position="57"/>
    </location>
</feature>
<dbReference type="InterPro" id="IPR003362">
    <property type="entry name" value="Bact_transf"/>
</dbReference>
<sequence length="492" mass="54306">MSEARLDVIEGGLGHAARHRDETPREPRIAAGLPPSVALFLLDAVLLALAWPALLAFGHVLPHATAGGWIALLLYPAAMLASLYALGLYRRDMLLETRKALARLPLAIGLGGAAALVANAALALAPGETGMREPAWLFSAALGCGSATGAVARVAFYGLRRRGLFRRRVLVIGAGRRAWDLVWMLGKEGRGVHYQFVFIHDPVFGEIDPRLADAAAGPILPAKTRGVLDVAQRFGAEQIIVAPDERRGMDLDVLLACKIAGFPVKQYLDFVEKEIRRIDLKRLELGWLLYAEGFQFGLINRALKRLLDLTVSLVLLACFAPFLLAAGLAIKLDDGGPVFYRQERVSRHGRVFRIMKLRTMRIDAERQGAVWAARQDARITRIGKFLRRTRIDEMPQVFNVLSGAMSLVGPRPERPNFVTMLAGQLPLYHERHAVKAGLTGWAQINYPYGASIDDARSKLSYDLYYVKNFNILFDLLIIAQTLRVVLWPGGVR</sequence>
<keyword evidence="3" id="KW-0808">Transferase</keyword>
<name>A0A8J4M588_9PROT</name>
<keyword evidence="7" id="KW-0270">Exopolysaccharide synthesis</keyword>
<evidence type="ECO:0000256" key="5">
    <source>
        <dbReference type="ARBA" id="ARBA00022989"/>
    </source>
</evidence>
<evidence type="ECO:0000256" key="4">
    <source>
        <dbReference type="ARBA" id="ARBA00022692"/>
    </source>
</evidence>
<evidence type="ECO:0000256" key="2">
    <source>
        <dbReference type="ARBA" id="ARBA00006464"/>
    </source>
</evidence>
<keyword evidence="6 8" id="KW-0472">Membrane</keyword>
<comment type="subcellular location">
    <subcellularLocation>
        <location evidence="1">Membrane</location>
        <topology evidence="1">Multi-pass membrane protein</topology>
    </subcellularLocation>
</comment>
<feature type="domain" description="Bacterial sugar transferase" evidence="9">
    <location>
        <begin position="304"/>
        <end position="486"/>
    </location>
</feature>
<dbReference type="NCBIfam" id="TIGR03025">
    <property type="entry name" value="EPS_sugtrans"/>
    <property type="match status" value="1"/>
</dbReference>
<feature type="transmembrane region" description="Helical" evidence="8">
    <location>
        <begin position="136"/>
        <end position="159"/>
    </location>
</feature>
<keyword evidence="5 8" id="KW-1133">Transmembrane helix</keyword>
<dbReference type="AlphaFoldDB" id="A0A8J4M588"/>
<dbReference type="GO" id="GO:0016020">
    <property type="term" value="C:membrane"/>
    <property type="evidence" value="ECO:0007669"/>
    <property type="project" value="UniProtKB-SubCell"/>
</dbReference>